<reference evidence="5 6" key="1">
    <citation type="journal article" date="2012" name="J. Bacteriol.">
        <title>Genome Sequence of Galbibacter marinum Type Strain ck-I2-15.</title>
        <authorList>
            <person name="Lai Q."/>
            <person name="Li C."/>
            <person name="Shao Z."/>
        </authorList>
    </citation>
    <scope>NUCLEOTIDE SEQUENCE [LARGE SCALE GENOMIC DNA]</scope>
    <source>
        <strain evidence="6">ck-I2-15</strain>
    </source>
</reference>
<sequence>MTKATKFDQMDEMEIIHTIRAFNRNYVRSIGLLEKTMLNSDYSLTESQILFIVHQQKKTTATDINKILNLDEGYLSRIIKKLISKSLLTKKQSPVDKRCYEIMMTKKGIKVQEKLDQLSTESVRRVISTLAVEDRTELALLFNRIMNMLYKDKSTSSIN</sequence>
<feature type="domain" description="HTH marR-type" evidence="4">
    <location>
        <begin position="12"/>
        <end position="147"/>
    </location>
</feature>
<dbReference type="PRINTS" id="PR00598">
    <property type="entry name" value="HTHMARR"/>
</dbReference>
<dbReference type="EMBL" id="AMSG01000002">
    <property type="protein sequence ID" value="EKF56266.1"/>
    <property type="molecule type" value="Genomic_DNA"/>
</dbReference>
<keyword evidence="6" id="KW-1185">Reference proteome</keyword>
<evidence type="ECO:0000256" key="3">
    <source>
        <dbReference type="ARBA" id="ARBA00023163"/>
    </source>
</evidence>
<keyword evidence="1" id="KW-0805">Transcription regulation</keyword>
<keyword evidence="5" id="KW-0808">Transferase</keyword>
<dbReference type="SMART" id="SM00347">
    <property type="entry name" value="HTH_MARR"/>
    <property type="match status" value="1"/>
</dbReference>
<evidence type="ECO:0000259" key="4">
    <source>
        <dbReference type="PROSITE" id="PS50995"/>
    </source>
</evidence>
<dbReference type="Gene3D" id="1.10.10.10">
    <property type="entry name" value="Winged helix-like DNA-binding domain superfamily/Winged helix DNA-binding domain"/>
    <property type="match status" value="1"/>
</dbReference>
<dbReference type="PANTHER" id="PTHR42756">
    <property type="entry name" value="TRANSCRIPTIONAL REGULATOR, MARR"/>
    <property type="match status" value="1"/>
</dbReference>
<evidence type="ECO:0000256" key="2">
    <source>
        <dbReference type="ARBA" id="ARBA00023125"/>
    </source>
</evidence>
<dbReference type="SUPFAM" id="SSF46785">
    <property type="entry name" value="Winged helix' DNA-binding domain"/>
    <property type="match status" value="1"/>
</dbReference>
<organism evidence="5 6">
    <name type="scientific">Galbibacter marinus</name>
    <dbReference type="NCBI Taxonomy" id="555500"/>
    <lineage>
        <taxon>Bacteria</taxon>
        <taxon>Pseudomonadati</taxon>
        <taxon>Bacteroidota</taxon>
        <taxon>Flavobacteriia</taxon>
        <taxon>Flavobacteriales</taxon>
        <taxon>Flavobacteriaceae</taxon>
        <taxon>Galbibacter</taxon>
    </lineage>
</organism>
<dbReference type="PANTHER" id="PTHR42756:SF1">
    <property type="entry name" value="TRANSCRIPTIONAL REPRESSOR OF EMRAB OPERON"/>
    <property type="match status" value="1"/>
</dbReference>
<dbReference type="GO" id="GO:0016740">
    <property type="term" value="F:transferase activity"/>
    <property type="evidence" value="ECO:0007669"/>
    <property type="project" value="UniProtKB-KW"/>
</dbReference>
<comment type="caution">
    <text evidence="5">The sequence shown here is derived from an EMBL/GenBank/DDBJ whole genome shotgun (WGS) entry which is preliminary data.</text>
</comment>
<name>K2Q648_9FLAO</name>
<evidence type="ECO:0000313" key="6">
    <source>
        <dbReference type="Proteomes" id="UP000007364"/>
    </source>
</evidence>
<gene>
    <name evidence="5" type="ORF">I215_02048</name>
</gene>
<keyword evidence="2" id="KW-0238">DNA-binding</keyword>
<dbReference type="GO" id="GO:0003700">
    <property type="term" value="F:DNA-binding transcription factor activity"/>
    <property type="evidence" value="ECO:0007669"/>
    <property type="project" value="InterPro"/>
</dbReference>
<dbReference type="InterPro" id="IPR036388">
    <property type="entry name" value="WH-like_DNA-bd_sf"/>
</dbReference>
<evidence type="ECO:0000313" key="5">
    <source>
        <dbReference type="EMBL" id="EKF56266.1"/>
    </source>
</evidence>
<protein>
    <submittedName>
        <fullName evidence="5">N-acetyltransferase GCN5</fullName>
    </submittedName>
</protein>
<dbReference type="eggNOG" id="COG1846">
    <property type="taxonomic scope" value="Bacteria"/>
</dbReference>
<dbReference type="AlphaFoldDB" id="K2Q648"/>
<dbReference type="GO" id="GO:0003677">
    <property type="term" value="F:DNA binding"/>
    <property type="evidence" value="ECO:0007669"/>
    <property type="project" value="UniProtKB-KW"/>
</dbReference>
<dbReference type="Proteomes" id="UP000007364">
    <property type="component" value="Unassembled WGS sequence"/>
</dbReference>
<dbReference type="InterPro" id="IPR036390">
    <property type="entry name" value="WH_DNA-bd_sf"/>
</dbReference>
<dbReference type="Pfam" id="PF01047">
    <property type="entry name" value="MarR"/>
    <property type="match status" value="1"/>
</dbReference>
<accession>K2Q648</accession>
<dbReference type="InterPro" id="IPR000835">
    <property type="entry name" value="HTH_MarR-typ"/>
</dbReference>
<evidence type="ECO:0000256" key="1">
    <source>
        <dbReference type="ARBA" id="ARBA00023015"/>
    </source>
</evidence>
<keyword evidence="3" id="KW-0804">Transcription</keyword>
<dbReference type="PROSITE" id="PS50995">
    <property type="entry name" value="HTH_MARR_2"/>
    <property type="match status" value="1"/>
</dbReference>
<proteinExistence type="predicted"/>
<dbReference type="STRING" id="555500.I215_02048"/>